<dbReference type="InterPro" id="IPR052156">
    <property type="entry name" value="BCAA_Transport_ATP-bd_LivF"/>
</dbReference>
<reference evidence="7" key="1">
    <citation type="journal article" date="2022" name="Int. J. Syst. Evol. Microbiol.">
        <title>Pseudomonas aegrilactucae sp. nov. and Pseudomonas morbosilactucae sp. nov., pathogens causing bacterial rot of lettuce in Japan.</title>
        <authorList>
            <person name="Sawada H."/>
            <person name="Fujikawa T."/>
            <person name="Satou M."/>
        </authorList>
    </citation>
    <scope>NUCLEOTIDE SEQUENCE</scope>
    <source>
        <strain evidence="7">0166_1</strain>
    </source>
</reference>
<keyword evidence="4 7" id="KW-0067">ATP-binding</keyword>
<protein>
    <submittedName>
        <fullName evidence="7">High-affinity branched-chain amino acid transport ATP-binding protein LivF</fullName>
    </submittedName>
</protein>
<dbReference type="PROSITE" id="PS50893">
    <property type="entry name" value="ABC_TRANSPORTER_2"/>
    <property type="match status" value="1"/>
</dbReference>
<dbReference type="SUPFAM" id="SSF52540">
    <property type="entry name" value="P-loop containing nucleoside triphosphate hydrolases"/>
    <property type="match status" value="1"/>
</dbReference>
<evidence type="ECO:0000256" key="2">
    <source>
        <dbReference type="ARBA" id="ARBA00022448"/>
    </source>
</evidence>
<dbReference type="PANTHER" id="PTHR43820:SF4">
    <property type="entry name" value="HIGH-AFFINITY BRANCHED-CHAIN AMINO ACID TRANSPORT ATP-BINDING PROTEIN LIVF"/>
    <property type="match status" value="1"/>
</dbReference>
<keyword evidence="3" id="KW-0547">Nucleotide-binding</keyword>
<feature type="domain" description="ABC transporter" evidence="6">
    <location>
        <begin position="2"/>
        <end position="234"/>
    </location>
</feature>
<evidence type="ECO:0000256" key="3">
    <source>
        <dbReference type="ARBA" id="ARBA00022741"/>
    </source>
</evidence>
<dbReference type="AlphaFoldDB" id="A0A9E7BZP0"/>
<dbReference type="Pfam" id="PF00005">
    <property type="entry name" value="ABC_tran"/>
    <property type="match status" value="1"/>
</dbReference>
<keyword evidence="2" id="KW-0813">Transport</keyword>
<evidence type="ECO:0000259" key="6">
    <source>
        <dbReference type="PROSITE" id="PS50893"/>
    </source>
</evidence>
<evidence type="ECO:0000256" key="1">
    <source>
        <dbReference type="ARBA" id="ARBA00005417"/>
    </source>
</evidence>
<evidence type="ECO:0000313" key="8">
    <source>
        <dbReference type="Proteomes" id="UP001162834"/>
    </source>
</evidence>
<dbReference type="GO" id="GO:0015807">
    <property type="term" value="P:L-amino acid transport"/>
    <property type="evidence" value="ECO:0007669"/>
    <property type="project" value="TreeGrafter"/>
</dbReference>
<dbReference type="PANTHER" id="PTHR43820">
    <property type="entry name" value="HIGH-AFFINITY BRANCHED-CHAIN AMINO ACID TRANSPORT ATP-BINDING PROTEIN LIVF"/>
    <property type="match status" value="1"/>
</dbReference>
<name>A0A9E7BZP0_9ACTN</name>
<keyword evidence="5" id="KW-0029">Amino-acid transport</keyword>
<evidence type="ECO:0000256" key="5">
    <source>
        <dbReference type="ARBA" id="ARBA00022970"/>
    </source>
</evidence>
<dbReference type="KEGG" id="sbae:DSM104329_01973"/>
<evidence type="ECO:0000313" key="7">
    <source>
        <dbReference type="EMBL" id="UGS35580.1"/>
    </source>
</evidence>
<dbReference type="RefSeq" id="WP_259315263.1">
    <property type="nucleotide sequence ID" value="NZ_CP087164.1"/>
</dbReference>
<sequence length="236" mass="25440">MLRVDDLSVRYGRVEALRGVSLELRDREAVGILGANGAGKTTLLATIAGLLSPARGTIELDGRRIDGSPPESIVRGGIAHVPEGRRIFGSLTVGENMRLARNARRNDGNFAEDLEGVMELLPTLRRLLDTPAGKLSGGEQQQLAIARALLCEPRVLMLDEPSLGLAPQVVDTVFEVLASLRARGVTLLLVEQNVRRTLRLVDRAYVLRAGNVEVSGSREELADFEALADAYLGAAR</sequence>
<dbReference type="GO" id="GO:0016887">
    <property type="term" value="F:ATP hydrolysis activity"/>
    <property type="evidence" value="ECO:0007669"/>
    <property type="project" value="InterPro"/>
</dbReference>
<dbReference type="InterPro" id="IPR003593">
    <property type="entry name" value="AAA+_ATPase"/>
</dbReference>
<dbReference type="SMART" id="SM00382">
    <property type="entry name" value="AAA"/>
    <property type="match status" value="1"/>
</dbReference>
<evidence type="ECO:0000256" key="4">
    <source>
        <dbReference type="ARBA" id="ARBA00022840"/>
    </source>
</evidence>
<accession>A0A9E7BZP0</accession>
<dbReference type="GO" id="GO:0015658">
    <property type="term" value="F:branched-chain amino acid transmembrane transporter activity"/>
    <property type="evidence" value="ECO:0007669"/>
    <property type="project" value="TreeGrafter"/>
</dbReference>
<dbReference type="Proteomes" id="UP001162834">
    <property type="component" value="Chromosome"/>
</dbReference>
<dbReference type="CDD" id="cd03224">
    <property type="entry name" value="ABC_TM1139_LivF_branched"/>
    <property type="match status" value="1"/>
</dbReference>
<proteinExistence type="inferred from homology"/>
<comment type="similarity">
    <text evidence="1">Belongs to the ABC transporter superfamily.</text>
</comment>
<dbReference type="GO" id="GO:0005524">
    <property type="term" value="F:ATP binding"/>
    <property type="evidence" value="ECO:0007669"/>
    <property type="project" value="UniProtKB-KW"/>
</dbReference>
<organism evidence="7 8">
    <name type="scientific">Capillimicrobium parvum</name>
    <dbReference type="NCBI Taxonomy" id="2884022"/>
    <lineage>
        <taxon>Bacteria</taxon>
        <taxon>Bacillati</taxon>
        <taxon>Actinomycetota</taxon>
        <taxon>Thermoleophilia</taxon>
        <taxon>Solirubrobacterales</taxon>
        <taxon>Capillimicrobiaceae</taxon>
        <taxon>Capillimicrobium</taxon>
    </lineage>
</organism>
<keyword evidence="8" id="KW-1185">Reference proteome</keyword>
<dbReference type="InterPro" id="IPR027417">
    <property type="entry name" value="P-loop_NTPase"/>
</dbReference>
<dbReference type="EMBL" id="CP087164">
    <property type="protein sequence ID" value="UGS35580.1"/>
    <property type="molecule type" value="Genomic_DNA"/>
</dbReference>
<gene>
    <name evidence="7" type="primary">livF_3</name>
    <name evidence="7" type="ORF">DSM104329_01973</name>
</gene>
<dbReference type="Gene3D" id="3.40.50.300">
    <property type="entry name" value="P-loop containing nucleotide triphosphate hydrolases"/>
    <property type="match status" value="1"/>
</dbReference>
<dbReference type="InterPro" id="IPR003439">
    <property type="entry name" value="ABC_transporter-like_ATP-bd"/>
</dbReference>